<evidence type="ECO:0000256" key="8">
    <source>
        <dbReference type="PIRSR" id="PIRSR615500-1"/>
    </source>
</evidence>
<dbReference type="FunFam" id="3.40.50.200:FF:000006">
    <property type="entry name" value="Subtilisin-like protease SBT1.5"/>
    <property type="match status" value="1"/>
</dbReference>
<keyword evidence="4 9" id="KW-0645">Protease</keyword>
<dbReference type="PROSITE" id="PS00138">
    <property type="entry name" value="SUBTILASE_SER"/>
    <property type="match status" value="1"/>
</dbReference>
<keyword evidence="7 9" id="KW-0720">Serine protease</keyword>
<dbReference type="InterPro" id="IPR000209">
    <property type="entry name" value="Peptidase_S8/S53_dom"/>
</dbReference>
<feature type="domain" description="Subtilisin-like protease fibronectin type-III" evidence="14">
    <location>
        <begin position="650"/>
        <end position="748"/>
    </location>
</feature>
<evidence type="ECO:0000256" key="2">
    <source>
        <dbReference type="ARBA" id="ARBA00011073"/>
    </source>
</evidence>
<keyword evidence="5 11" id="KW-0732">Signal</keyword>
<dbReference type="PANTHER" id="PTHR10795">
    <property type="entry name" value="PROPROTEIN CONVERTASE SUBTILISIN/KEXIN"/>
    <property type="match status" value="1"/>
</dbReference>
<evidence type="ECO:0000256" key="10">
    <source>
        <dbReference type="SAM" id="MobiDB-lite"/>
    </source>
</evidence>
<dbReference type="InterPro" id="IPR023828">
    <property type="entry name" value="Peptidase_S8_Ser-AS"/>
</dbReference>
<dbReference type="Gene3D" id="3.50.30.30">
    <property type="match status" value="1"/>
</dbReference>
<reference evidence="15" key="1">
    <citation type="submission" date="2020-03" db="EMBL/GenBank/DDBJ databases">
        <title>Castanea mollissima Vanexum genome sequencing.</title>
        <authorList>
            <person name="Staton M."/>
        </authorList>
    </citation>
    <scope>NUCLEOTIDE SEQUENCE</scope>
    <source>
        <tissue evidence="15">Leaf</tissue>
    </source>
</reference>
<keyword evidence="3" id="KW-0964">Secreted</keyword>
<feature type="domain" description="Inhibitor I9" evidence="13">
    <location>
        <begin position="29"/>
        <end position="107"/>
    </location>
</feature>
<dbReference type="PROSITE" id="PS51892">
    <property type="entry name" value="SUBTILASE"/>
    <property type="match status" value="1"/>
</dbReference>
<evidence type="ECO:0000256" key="9">
    <source>
        <dbReference type="PROSITE-ProRule" id="PRU01240"/>
    </source>
</evidence>
<evidence type="ECO:0000256" key="1">
    <source>
        <dbReference type="ARBA" id="ARBA00004613"/>
    </source>
</evidence>
<comment type="caution">
    <text evidence="15">The sequence shown here is derived from an EMBL/GenBank/DDBJ whole genome shotgun (WGS) entry which is preliminary data.</text>
</comment>
<keyword evidence="16" id="KW-1185">Reference proteome</keyword>
<dbReference type="Pfam" id="PF17766">
    <property type="entry name" value="fn3_6"/>
    <property type="match status" value="1"/>
</dbReference>
<evidence type="ECO:0000256" key="7">
    <source>
        <dbReference type="ARBA" id="ARBA00022825"/>
    </source>
</evidence>
<evidence type="ECO:0000259" key="13">
    <source>
        <dbReference type="Pfam" id="PF05922"/>
    </source>
</evidence>
<dbReference type="Pfam" id="PF00082">
    <property type="entry name" value="Peptidase_S8"/>
    <property type="match status" value="1"/>
</dbReference>
<dbReference type="PROSITE" id="PS51257">
    <property type="entry name" value="PROKAR_LIPOPROTEIN"/>
    <property type="match status" value="1"/>
</dbReference>
<gene>
    <name evidence="15" type="ORF">CMV_015586</name>
</gene>
<evidence type="ECO:0008006" key="17">
    <source>
        <dbReference type="Google" id="ProtNLM"/>
    </source>
</evidence>
<dbReference type="EMBL" id="JRKL02002290">
    <property type="protein sequence ID" value="KAF3959618.1"/>
    <property type="molecule type" value="Genomic_DNA"/>
</dbReference>
<evidence type="ECO:0000313" key="15">
    <source>
        <dbReference type="EMBL" id="KAF3959618.1"/>
    </source>
</evidence>
<dbReference type="GO" id="GO:0004252">
    <property type="term" value="F:serine-type endopeptidase activity"/>
    <property type="evidence" value="ECO:0007669"/>
    <property type="project" value="UniProtKB-UniRule"/>
</dbReference>
<evidence type="ECO:0000256" key="3">
    <source>
        <dbReference type="ARBA" id="ARBA00022525"/>
    </source>
</evidence>
<feature type="active site" description="Charge relay system" evidence="8 9">
    <location>
        <position position="137"/>
    </location>
</feature>
<dbReference type="GO" id="GO:0009609">
    <property type="term" value="P:response to symbiotic bacterium"/>
    <property type="evidence" value="ECO:0007669"/>
    <property type="project" value="UniProtKB-ARBA"/>
</dbReference>
<dbReference type="Gene3D" id="2.60.40.2310">
    <property type="match status" value="1"/>
</dbReference>
<dbReference type="SUPFAM" id="SSF52743">
    <property type="entry name" value="Subtilisin-like"/>
    <property type="match status" value="1"/>
</dbReference>
<dbReference type="AlphaFoldDB" id="A0A8J4RAA2"/>
<dbReference type="InterPro" id="IPR010259">
    <property type="entry name" value="S8pro/Inhibitor_I9"/>
</dbReference>
<dbReference type="InterPro" id="IPR015500">
    <property type="entry name" value="Peptidase_S8_subtilisin-rel"/>
</dbReference>
<dbReference type="Gene3D" id="3.40.50.200">
    <property type="entry name" value="Peptidase S8/S53 domain"/>
    <property type="match status" value="1"/>
</dbReference>
<dbReference type="FunFam" id="3.30.70.80:FF:000002">
    <property type="entry name" value="Subtilisin-like protease SBT5.3"/>
    <property type="match status" value="1"/>
</dbReference>
<evidence type="ECO:0000256" key="4">
    <source>
        <dbReference type="ARBA" id="ARBA00022670"/>
    </source>
</evidence>
<dbReference type="InterPro" id="IPR037045">
    <property type="entry name" value="S8pro/Inhibitor_I9_sf"/>
</dbReference>
<feature type="signal peptide" evidence="11">
    <location>
        <begin position="1"/>
        <end position="24"/>
    </location>
</feature>
<feature type="active site" description="Charge relay system" evidence="8 9">
    <location>
        <position position="543"/>
    </location>
</feature>
<sequence length="787" mass="84599">MAKAVLHILLHTLLLAALLMSCHGQERKVHIVYMGEKPQGDFSVASMHHSMLERVLGSTSTAKESLIYSYGKSFNGFAAKLTDEEVTKFSEMEGVISVLPNHMLKLHTTRSWDFMGFPSIGKLGSPQEGDIIIGLLDTGIWPESDSFNDEGLSSPPSKWKGKCQGANFTCNKHKIFSDCLATFGTGHSKIIGARYYNSHRKYDITDIKSPRDSEGHGTHTSSIAAGREVAGASYFGLAEGTARGGVPGARIAMYKVCWSSECYSADILAAFDDAIADGVDIISVSLGFSGFRPYFEEPVAIGSFHAMRKGILTSCSAGNSGPVPLSISNHAPWILSVAASTIDRKFVAQVVLGNGQAYTGLSINSFNLNETSFPLIWGGDAANYSAGADPDISKGCFDGFLNSYKVQGKIVFCETAVDGTGILLANGVGTIMADSSFTDVAFSFPLPATVISVEDGLKILNYIRSTEEPIATILVGKTWKDVMAPYVVSFSSRGPNPIAPDILKPDLTAPGVDILAAWSPVSPPSGGQDDTRSVKFNIISGTSMSCPHTSGAAAYVKAAHPNWSPAAIKSALMTTAFIMDPKKHEDLEFAYGSGHINPLQAVDPGLVYDAYEADYADFLCMQGYNTTTLRLIIGDNSSFCNTSKPGRAWNLNYPSFSVAVEDGQQIKAVFTRTATNVGPPNSTYTLSTYMPASITVTVEPSVLSFSTIGERKSFTVQVYGPKIAQQPIISGAIMWKYGDYMVRSPLVVYTILPGSQYGYPSFSTSQEKPDSKGSPMYHKNGILKHKY</sequence>
<protein>
    <recommendedName>
        <fullName evidence="17">Cucumisin</fullName>
    </recommendedName>
</protein>
<feature type="region of interest" description="Disordered" evidence="10">
    <location>
        <begin position="762"/>
        <end position="787"/>
    </location>
</feature>
<evidence type="ECO:0000313" key="16">
    <source>
        <dbReference type="Proteomes" id="UP000737018"/>
    </source>
</evidence>
<dbReference type="InterPro" id="IPR045051">
    <property type="entry name" value="SBT"/>
</dbReference>
<evidence type="ECO:0000259" key="14">
    <source>
        <dbReference type="Pfam" id="PF17766"/>
    </source>
</evidence>
<dbReference type="Gene3D" id="3.30.70.80">
    <property type="entry name" value="Peptidase S8 propeptide/proteinase inhibitor I9"/>
    <property type="match status" value="1"/>
</dbReference>
<dbReference type="GO" id="GO:0006508">
    <property type="term" value="P:proteolysis"/>
    <property type="evidence" value="ECO:0007669"/>
    <property type="project" value="UniProtKB-KW"/>
</dbReference>
<dbReference type="InterPro" id="IPR036852">
    <property type="entry name" value="Peptidase_S8/S53_dom_sf"/>
</dbReference>
<dbReference type="Pfam" id="PF05922">
    <property type="entry name" value="Inhibitor_I9"/>
    <property type="match status" value="1"/>
</dbReference>
<dbReference type="InterPro" id="IPR041469">
    <property type="entry name" value="Subtilisin-like_FN3"/>
</dbReference>
<accession>A0A8J4RAA2</accession>
<dbReference type="GO" id="GO:0005576">
    <property type="term" value="C:extracellular region"/>
    <property type="evidence" value="ECO:0007669"/>
    <property type="project" value="UniProtKB-SubCell"/>
</dbReference>
<evidence type="ECO:0000256" key="5">
    <source>
        <dbReference type="ARBA" id="ARBA00022729"/>
    </source>
</evidence>
<dbReference type="OrthoDB" id="206201at2759"/>
<feature type="domain" description="Peptidase S8/S53" evidence="12">
    <location>
        <begin position="130"/>
        <end position="594"/>
    </location>
</feature>
<keyword evidence="6 9" id="KW-0378">Hydrolase</keyword>
<comment type="subcellular location">
    <subcellularLocation>
        <location evidence="1">Secreted</location>
    </subcellularLocation>
</comment>
<organism evidence="15 16">
    <name type="scientific">Castanea mollissima</name>
    <name type="common">Chinese chestnut</name>
    <dbReference type="NCBI Taxonomy" id="60419"/>
    <lineage>
        <taxon>Eukaryota</taxon>
        <taxon>Viridiplantae</taxon>
        <taxon>Streptophyta</taxon>
        <taxon>Embryophyta</taxon>
        <taxon>Tracheophyta</taxon>
        <taxon>Spermatophyta</taxon>
        <taxon>Magnoliopsida</taxon>
        <taxon>eudicotyledons</taxon>
        <taxon>Gunneridae</taxon>
        <taxon>Pentapetalae</taxon>
        <taxon>rosids</taxon>
        <taxon>fabids</taxon>
        <taxon>Fagales</taxon>
        <taxon>Fagaceae</taxon>
        <taxon>Castanea</taxon>
    </lineage>
</organism>
<dbReference type="InterPro" id="IPR034197">
    <property type="entry name" value="Peptidases_S8_3"/>
</dbReference>
<evidence type="ECO:0000259" key="12">
    <source>
        <dbReference type="Pfam" id="PF00082"/>
    </source>
</evidence>
<name>A0A8J4RAA2_9ROSI</name>
<dbReference type="CDD" id="cd02120">
    <property type="entry name" value="PA_subtilisin_like"/>
    <property type="match status" value="1"/>
</dbReference>
<comment type="similarity">
    <text evidence="2 9">Belongs to the peptidase S8 family.</text>
</comment>
<dbReference type="Proteomes" id="UP000737018">
    <property type="component" value="Unassembled WGS sequence"/>
</dbReference>
<feature type="chain" id="PRO_5035150777" description="Cucumisin" evidence="11">
    <location>
        <begin position="25"/>
        <end position="787"/>
    </location>
</feature>
<dbReference type="PRINTS" id="PR00723">
    <property type="entry name" value="SUBTILISIN"/>
</dbReference>
<feature type="active site" description="Charge relay system" evidence="8 9">
    <location>
        <position position="216"/>
    </location>
</feature>
<dbReference type="CDD" id="cd04852">
    <property type="entry name" value="Peptidases_S8_3"/>
    <property type="match status" value="1"/>
</dbReference>
<proteinExistence type="inferred from homology"/>
<evidence type="ECO:0000256" key="6">
    <source>
        <dbReference type="ARBA" id="ARBA00022801"/>
    </source>
</evidence>
<evidence type="ECO:0000256" key="11">
    <source>
        <dbReference type="SAM" id="SignalP"/>
    </source>
</evidence>